<dbReference type="PANTHER" id="PTHR43235">
    <property type="entry name" value="GLUTAMINE AMIDOTRANSFERASE PB2B2.05-RELATED"/>
    <property type="match status" value="1"/>
</dbReference>
<evidence type="ECO:0000256" key="5">
    <source>
        <dbReference type="ARBA" id="ARBA00066788"/>
    </source>
</evidence>
<dbReference type="SUPFAM" id="SSF52317">
    <property type="entry name" value="Class I glutamine amidotransferase-like"/>
    <property type="match status" value="1"/>
</dbReference>
<dbReference type="OrthoDB" id="9813383at2"/>
<dbReference type="GO" id="GO:0006598">
    <property type="term" value="P:polyamine catabolic process"/>
    <property type="evidence" value="ECO:0007669"/>
    <property type="project" value="TreeGrafter"/>
</dbReference>
<dbReference type="PATRIC" id="fig|1439726.3.peg.3903"/>
<dbReference type="InterPro" id="IPR029062">
    <property type="entry name" value="Class_I_gatase-like"/>
</dbReference>
<comment type="similarity">
    <text evidence="1">Belongs to the peptidase C26 family.</text>
</comment>
<dbReference type="EMBL" id="MCRJ01000117">
    <property type="protein sequence ID" value="ODN69004.1"/>
    <property type="molecule type" value="Genomic_DNA"/>
</dbReference>
<sequence>MTMPVVLVASDVKPIDGYQWHASPSTYLSALIERADVMPLVLPSFGPAIDLDAVLARVDGVVCTGSRSNVHPELYGGVADERSEPYDRARDATTLPLIRRAIALGVPLLCICRGMQELNVALGGSLGSEIQDEAGNMDHRAPVSEDQAVRFSIRHGVDVAPGGCLGRVVGSGQILVNSLHRQAVARLAEGLVVEAVAPDGVIEAVSVRGAKAFTLGVQWHPEFWAKTDTPSGRIFEAFADAARERADARG</sequence>
<comment type="caution">
    <text evidence="6">The sequence shown here is derived from an EMBL/GenBank/DDBJ whole genome shotgun (WGS) entry which is preliminary data.</text>
</comment>
<dbReference type="CDD" id="cd01745">
    <property type="entry name" value="GATase1_2"/>
    <property type="match status" value="1"/>
</dbReference>
<dbReference type="EC" id="3.5.1.94" evidence="5"/>
<accession>A0A1E3GYA2</accession>
<gene>
    <name evidence="6" type="primary">puuD</name>
    <name evidence="6" type="ORF">A6302_03700</name>
</gene>
<dbReference type="FunFam" id="3.40.50.880:FF:000030">
    <property type="entry name" value="Gamma-glutamyl-gamma-aminobutyrate hydrolase PuuD"/>
    <property type="match status" value="1"/>
</dbReference>
<dbReference type="PROSITE" id="PS51273">
    <property type="entry name" value="GATASE_TYPE_1"/>
    <property type="match status" value="1"/>
</dbReference>
<dbReference type="PANTHER" id="PTHR43235:SF1">
    <property type="entry name" value="GLUTAMINE AMIDOTRANSFERASE PB2B2.05-RELATED"/>
    <property type="match status" value="1"/>
</dbReference>
<dbReference type="Proteomes" id="UP000094622">
    <property type="component" value="Unassembled WGS sequence"/>
</dbReference>
<evidence type="ECO:0000256" key="3">
    <source>
        <dbReference type="ARBA" id="ARBA00055068"/>
    </source>
</evidence>
<reference evidence="6 7" key="1">
    <citation type="submission" date="2016-07" db="EMBL/GenBank/DDBJ databases">
        <title>Draft Genome Sequence of Methylobrevis pamukkalensis PK2.</title>
        <authorList>
            <person name="Vasilenko O.V."/>
            <person name="Doronina N.V."/>
            <person name="Shmareva M.N."/>
            <person name="Tarlachkov S.V."/>
            <person name="Mustakhimov I."/>
            <person name="Trotsenko Y.A."/>
        </authorList>
    </citation>
    <scope>NUCLEOTIDE SEQUENCE [LARGE SCALE GENOMIC DNA]</scope>
    <source>
        <strain evidence="6 7">PK2</strain>
    </source>
</reference>
<keyword evidence="7" id="KW-1185">Reference proteome</keyword>
<dbReference type="InterPro" id="IPR044668">
    <property type="entry name" value="PuuD-like"/>
</dbReference>
<comment type="catalytic activity">
    <reaction evidence="2">
        <text>4-(gamma-L-glutamylamino)butanoate + H2O = 4-aminobutanoate + L-glutamate</text>
        <dbReference type="Rhea" id="RHEA:19737"/>
        <dbReference type="ChEBI" id="CHEBI:15377"/>
        <dbReference type="ChEBI" id="CHEBI:29985"/>
        <dbReference type="ChEBI" id="CHEBI:58800"/>
        <dbReference type="ChEBI" id="CHEBI:59888"/>
        <dbReference type="EC" id="3.5.1.94"/>
    </reaction>
</comment>
<dbReference type="Pfam" id="PF07722">
    <property type="entry name" value="Peptidase_C26"/>
    <property type="match status" value="1"/>
</dbReference>
<keyword evidence="6" id="KW-0378">Hydrolase</keyword>
<comment type="function">
    <text evidence="3">Involved in the breakdown of putrescine via hydrolysis of the gamma-glutamyl linkage of gamma-glutamyl-gamma-aminobutyrate.</text>
</comment>
<dbReference type="InterPro" id="IPR011697">
    <property type="entry name" value="Peptidase_C26"/>
</dbReference>
<organism evidence="6 7">
    <name type="scientific">Methylobrevis pamukkalensis</name>
    <dbReference type="NCBI Taxonomy" id="1439726"/>
    <lineage>
        <taxon>Bacteria</taxon>
        <taxon>Pseudomonadati</taxon>
        <taxon>Pseudomonadota</taxon>
        <taxon>Alphaproteobacteria</taxon>
        <taxon>Hyphomicrobiales</taxon>
        <taxon>Pleomorphomonadaceae</taxon>
        <taxon>Methylobrevis</taxon>
    </lineage>
</organism>
<evidence type="ECO:0000256" key="4">
    <source>
        <dbReference type="ARBA" id="ARBA00060634"/>
    </source>
</evidence>
<evidence type="ECO:0000256" key="2">
    <source>
        <dbReference type="ARBA" id="ARBA00052718"/>
    </source>
</evidence>
<protein>
    <recommendedName>
        <fullName evidence="5">gamma-glutamyl-gamma-aminobutyrate hydrolase</fullName>
        <ecNumber evidence="5">3.5.1.94</ecNumber>
    </recommendedName>
</protein>
<proteinExistence type="inferred from homology"/>
<evidence type="ECO:0000256" key="1">
    <source>
        <dbReference type="ARBA" id="ARBA00011083"/>
    </source>
</evidence>
<dbReference type="AlphaFoldDB" id="A0A1E3GYA2"/>
<evidence type="ECO:0000313" key="7">
    <source>
        <dbReference type="Proteomes" id="UP000094622"/>
    </source>
</evidence>
<dbReference type="RefSeq" id="WP_069307978.1">
    <property type="nucleotide sequence ID" value="NZ_MCRJ01000117.1"/>
</dbReference>
<comment type="pathway">
    <text evidence="4">Amine and polyamine degradation; putrescine degradation; 4-aminobutanoate from putrescine: step 4/4.</text>
</comment>
<name>A0A1E3GYA2_9HYPH</name>
<dbReference type="GO" id="GO:0005829">
    <property type="term" value="C:cytosol"/>
    <property type="evidence" value="ECO:0007669"/>
    <property type="project" value="TreeGrafter"/>
</dbReference>
<dbReference type="GO" id="GO:0033969">
    <property type="term" value="F:gamma-glutamyl-gamma-aminobutyrate hydrolase activity"/>
    <property type="evidence" value="ECO:0007669"/>
    <property type="project" value="UniProtKB-EC"/>
</dbReference>
<evidence type="ECO:0000313" key="6">
    <source>
        <dbReference type="EMBL" id="ODN69004.1"/>
    </source>
</evidence>
<dbReference type="Gene3D" id="3.40.50.880">
    <property type="match status" value="1"/>
</dbReference>